<evidence type="ECO:0000256" key="9">
    <source>
        <dbReference type="ARBA" id="ARBA00022989"/>
    </source>
</evidence>
<dbReference type="EMBL" id="JAODUP010000008">
    <property type="protein sequence ID" value="KAK2169607.1"/>
    <property type="molecule type" value="Genomic_DNA"/>
</dbReference>
<dbReference type="GO" id="GO:0034551">
    <property type="term" value="P:mitochondrial respiratory chain complex III assembly"/>
    <property type="evidence" value="ECO:0007669"/>
    <property type="project" value="UniProtKB-ARBA"/>
</dbReference>
<feature type="domain" description="AAA+ ATPase" evidence="15">
    <location>
        <begin position="222"/>
        <end position="357"/>
    </location>
</feature>
<comment type="catalytic activity">
    <reaction evidence="13">
        <text>ATP + H2O = ADP + phosphate + H(+)</text>
        <dbReference type="Rhea" id="RHEA:13065"/>
        <dbReference type="ChEBI" id="CHEBI:15377"/>
        <dbReference type="ChEBI" id="CHEBI:15378"/>
        <dbReference type="ChEBI" id="CHEBI:30616"/>
        <dbReference type="ChEBI" id="CHEBI:43474"/>
        <dbReference type="ChEBI" id="CHEBI:456216"/>
    </reaction>
    <physiologicalReaction direction="left-to-right" evidence="13">
        <dbReference type="Rhea" id="RHEA:13066"/>
    </physiologicalReaction>
</comment>
<evidence type="ECO:0000313" key="17">
    <source>
        <dbReference type="EMBL" id="KAK2169607.1"/>
    </source>
</evidence>
<dbReference type="CDD" id="cd19510">
    <property type="entry name" value="RecA-like_BCS1"/>
    <property type="match status" value="1"/>
</dbReference>
<keyword evidence="18" id="KW-1185">Reference proteome</keyword>
<dbReference type="PROSITE" id="PS00674">
    <property type="entry name" value="AAA"/>
    <property type="match status" value="1"/>
</dbReference>
<dbReference type="Gene3D" id="3.40.50.300">
    <property type="entry name" value="P-loop containing nucleotide triphosphate hydrolases"/>
    <property type="match status" value="1"/>
</dbReference>
<keyword evidence="7" id="KW-0378">Hydrolase</keyword>
<organism evidence="17 18">
    <name type="scientific">Paralvinella palmiformis</name>
    <dbReference type="NCBI Taxonomy" id="53620"/>
    <lineage>
        <taxon>Eukaryota</taxon>
        <taxon>Metazoa</taxon>
        <taxon>Spiralia</taxon>
        <taxon>Lophotrochozoa</taxon>
        <taxon>Annelida</taxon>
        <taxon>Polychaeta</taxon>
        <taxon>Sedentaria</taxon>
        <taxon>Canalipalpata</taxon>
        <taxon>Terebellida</taxon>
        <taxon>Terebelliformia</taxon>
        <taxon>Alvinellidae</taxon>
        <taxon>Paralvinella</taxon>
    </lineage>
</organism>
<dbReference type="GO" id="GO:0005524">
    <property type="term" value="F:ATP binding"/>
    <property type="evidence" value="ECO:0007669"/>
    <property type="project" value="UniProtKB-KW"/>
</dbReference>
<dbReference type="SMART" id="SM01024">
    <property type="entry name" value="BCS1_N"/>
    <property type="match status" value="1"/>
</dbReference>
<evidence type="ECO:0000256" key="6">
    <source>
        <dbReference type="ARBA" id="ARBA00022792"/>
    </source>
</evidence>
<name>A0AAD9KEC8_9ANNE</name>
<dbReference type="SUPFAM" id="SSF52540">
    <property type="entry name" value="P-loop containing nucleoside triphosphate hydrolases"/>
    <property type="match status" value="1"/>
</dbReference>
<dbReference type="Proteomes" id="UP001208570">
    <property type="component" value="Unassembled WGS sequence"/>
</dbReference>
<evidence type="ECO:0000256" key="10">
    <source>
        <dbReference type="ARBA" id="ARBA00023128"/>
    </source>
</evidence>
<reference evidence="17" key="1">
    <citation type="journal article" date="2023" name="Mol. Biol. Evol.">
        <title>Third-Generation Sequencing Reveals the Adaptive Role of the Epigenome in Three Deep-Sea Polychaetes.</title>
        <authorList>
            <person name="Perez M."/>
            <person name="Aroh O."/>
            <person name="Sun Y."/>
            <person name="Lan Y."/>
            <person name="Juniper S.K."/>
            <person name="Young C.R."/>
            <person name="Angers B."/>
            <person name="Qian P.Y."/>
        </authorList>
    </citation>
    <scope>NUCLEOTIDE SEQUENCE</scope>
    <source>
        <strain evidence="17">P08H-3</strain>
    </source>
</reference>
<evidence type="ECO:0000256" key="1">
    <source>
        <dbReference type="ARBA" id="ARBA00004434"/>
    </source>
</evidence>
<gene>
    <name evidence="17" type="ORF">LSH36_8g01074</name>
</gene>
<dbReference type="GO" id="GO:0005743">
    <property type="term" value="C:mitochondrial inner membrane"/>
    <property type="evidence" value="ECO:0007669"/>
    <property type="project" value="UniProtKB-SubCell"/>
</dbReference>
<keyword evidence="10" id="KW-0496">Mitochondrion</keyword>
<dbReference type="InterPro" id="IPR050747">
    <property type="entry name" value="Mitochondrial_chaperone_BCS1"/>
</dbReference>
<evidence type="ECO:0000256" key="12">
    <source>
        <dbReference type="ARBA" id="ARBA00032816"/>
    </source>
</evidence>
<evidence type="ECO:0000259" key="15">
    <source>
        <dbReference type="SMART" id="SM00382"/>
    </source>
</evidence>
<evidence type="ECO:0000256" key="2">
    <source>
        <dbReference type="ARBA" id="ARBA00007448"/>
    </source>
</evidence>
<evidence type="ECO:0000256" key="4">
    <source>
        <dbReference type="ARBA" id="ARBA00022692"/>
    </source>
</evidence>
<keyword evidence="4" id="KW-0812">Transmembrane</keyword>
<evidence type="ECO:0000259" key="16">
    <source>
        <dbReference type="SMART" id="SM01024"/>
    </source>
</evidence>
<evidence type="ECO:0000256" key="7">
    <source>
        <dbReference type="ARBA" id="ARBA00022801"/>
    </source>
</evidence>
<keyword evidence="9" id="KW-1133">Transmembrane helix</keyword>
<evidence type="ECO:0000256" key="5">
    <source>
        <dbReference type="ARBA" id="ARBA00022741"/>
    </source>
</evidence>
<dbReference type="GO" id="GO:0016887">
    <property type="term" value="F:ATP hydrolysis activity"/>
    <property type="evidence" value="ECO:0007669"/>
    <property type="project" value="InterPro"/>
</dbReference>
<keyword evidence="5 14" id="KW-0547">Nucleotide-binding</keyword>
<accession>A0AAD9KEC8</accession>
<dbReference type="AlphaFoldDB" id="A0AAD9KEC8"/>
<comment type="similarity">
    <text evidence="2">Belongs to the AAA ATPase family. BCS1 subfamily.</text>
</comment>
<dbReference type="Pfam" id="PF00004">
    <property type="entry name" value="AAA"/>
    <property type="match status" value="1"/>
</dbReference>
<proteinExistence type="inferred from homology"/>
<sequence length="420" mass="47682">MPLADFILSLKDNPYFGAGFGLVGVGAGVAVMRKSSQLGMVLFRRHFMMTLEVPSKDKSYHWLLQWITERATRTQHLSVETSFHQNEMGKITTNFAFVPSPGTHFFSYKGTWIRVERNREKQMMDFQMGVPWESVTLTAVGRNRSVYFNILEEAKQLALQKQEGRTIMFTALGSEWRQFGYPRKKRPISSVILDRGISEKILQDVKEFVDHPQWYMDRGIPYRRGYLLHGPPGCGKSSYITALAGALDYCICVMNLSERGLSDDRLNHLLSVAPQQSIILLEDVDAAFVSRDLSKENRTAYQGMGQLTFSGLLNALDGVASTEARVVFMTTNHLHRLDPALIRPGRVDVKQLIDYCTSHQLEHMFRKFYPDAGDHKAVLFSEKVLEHSPKVSAAQIQGYFMFHKDSADSAIENVRVLSTL</sequence>
<keyword evidence="6" id="KW-0999">Mitochondrion inner membrane</keyword>
<evidence type="ECO:0000256" key="11">
    <source>
        <dbReference type="ARBA" id="ARBA00023136"/>
    </source>
</evidence>
<dbReference type="PANTHER" id="PTHR23070">
    <property type="entry name" value="BCS1 AAA-TYPE ATPASE"/>
    <property type="match status" value="1"/>
</dbReference>
<dbReference type="InterPro" id="IPR003593">
    <property type="entry name" value="AAA+_ATPase"/>
</dbReference>
<evidence type="ECO:0000256" key="13">
    <source>
        <dbReference type="ARBA" id="ARBA00048778"/>
    </source>
</evidence>
<dbReference type="Pfam" id="PF25426">
    <property type="entry name" value="AAA_lid_BCS1"/>
    <property type="match status" value="1"/>
</dbReference>
<evidence type="ECO:0000256" key="3">
    <source>
        <dbReference type="ARBA" id="ARBA00016942"/>
    </source>
</evidence>
<dbReference type="SMART" id="SM00382">
    <property type="entry name" value="AAA"/>
    <property type="match status" value="1"/>
</dbReference>
<keyword evidence="11" id="KW-0472">Membrane</keyword>
<dbReference type="InterPro" id="IPR057495">
    <property type="entry name" value="AAA_lid_BCS1"/>
</dbReference>
<comment type="caution">
    <text evidence="17">The sequence shown here is derived from an EMBL/GenBank/DDBJ whole genome shotgun (WGS) entry which is preliminary data.</text>
</comment>
<comment type="subcellular location">
    <subcellularLocation>
        <location evidence="1">Mitochondrion inner membrane</location>
        <topology evidence="1">Single-pass membrane protein</topology>
    </subcellularLocation>
</comment>
<dbReference type="InterPro" id="IPR027417">
    <property type="entry name" value="P-loop_NTPase"/>
</dbReference>
<protein>
    <recommendedName>
        <fullName evidence="3">Mitochondrial chaperone BCS1</fullName>
    </recommendedName>
    <alternativeName>
        <fullName evidence="12">BCS1-like protein</fullName>
    </alternativeName>
</protein>
<evidence type="ECO:0000256" key="8">
    <source>
        <dbReference type="ARBA" id="ARBA00022840"/>
    </source>
</evidence>
<dbReference type="InterPro" id="IPR003959">
    <property type="entry name" value="ATPase_AAA_core"/>
</dbReference>
<evidence type="ECO:0000256" key="14">
    <source>
        <dbReference type="RuleBase" id="RU003651"/>
    </source>
</evidence>
<dbReference type="InterPro" id="IPR014851">
    <property type="entry name" value="BCS1_N"/>
</dbReference>
<dbReference type="FunFam" id="3.40.50.300:FF:000768">
    <property type="entry name" value="Probable mitochondrial chaperone bcs1"/>
    <property type="match status" value="1"/>
</dbReference>
<feature type="domain" description="BCS1 N-terminal" evidence="16">
    <location>
        <begin position="23"/>
        <end position="191"/>
    </location>
</feature>
<evidence type="ECO:0000313" key="18">
    <source>
        <dbReference type="Proteomes" id="UP001208570"/>
    </source>
</evidence>
<dbReference type="InterPro" id="IPR003960">
    <property type="entry name" value="ATPase_AAA_CS"/>
</dbReference>
<dbReference type="Pfam" id="PF08740">
    <property type="entry name" value="BCS1_N"/>
    <property type="match status" value="1"/>
</dbReference>
<keyword evidence="8 14" id="KW-0067">ATP-binding</keyword>